<proteinExistence type="predicted"/>
<dbReference type="InterPro" id="IPR037401">
    <property type="entry name" value="SnoaL-like"/>
</dbReference>
<accession>A0A975G8X5</accession>
<dbReference type="Gene3D" id="3.10.450.50">
    <property type="match status" value="1"/>
</dbReference>
<dbReference type="Proteomes" id="UP000676169">
    <property type="component" value="Chromosome"/>
</dbReference>
<evidence type="ECO:0000259" key="1">
    <source>
        <dbReference type="Pfam" id="PF12680"/>
    </source>
</evidence>
<keyword evidence="3" id="KW-1185">Reference proteome</keyword>
<dbReference type="SUPFAM" id="SSF54427">
    <property type="entry name" value="NTF2-like"/>
    <property type="match status" value="1"/>
</dbReference>
<dbReference type="InterPro" id="IPR032710">
    <property type="entry name" value="NTF2-like_dom_sf"/>
</dbReference>
<evidence type="ECO:0000313" key="3">
    <source>
        <dbReference type="Proteomes" id="UP000676169"/>
    </source>
</evidence>
<dbReference type="RefSeq" id="WP_211631277.1">
    <property type="nucleotide sequence ID" value="NZ_CP073100.1"/>
</dbReference>
<protein>
    <submittedName>
        <fullName evidence="2">Nuclear transport factor 2 family protein</fullName>
    </submittedName>
</protein>
<dbReference type="Pfam" id="PF12680">
    <property type="entry name" value="SnoaL_2"/>
    <property type="match status" value="1"/>
</dbReference>
<dbReference type="EMBL" id="CP073100">
    <property type="protein sequence ID" value="QUE51138.1"/>
    <property type="molecule type" value="Genomic_DNA"/>
</dbReference>
<gene>
    <name evidence="2" type="ORF">KBB96_20070</name>
</gene>
<feature type="domain" description="SnoaL-like" evidence="1">
    <location>
        <begin position="14"/>
        <end position="111"/>
    </location>
</feature>
<evidence type="ECO:0000313" key="2">
    <source>
        <dbReference type="EMBL" id="QUE51138.1"/>
    </source>
</evidence>
<reference evidence="2" key="1">
    <citation type="submission" date="2021-04" db="EMBL/GenBank/DDBJ databases">
        <title>Luteolibacter sp. 32A isolated from the skin of an Anderson's salamander (Ambystoma andersonii).</title>
        <authorList>
            <person name="Spergser J."/>
            <person name="Busse H.-J."/>
        </authorList>
    </citation>
    <scope>NUCLEOTIDE SEQUENCE</scope>
    <source>
        <strain evidence="2">32A</strain>
    </source>
</reference>
<organism evidence="2 3">
    <name type="scientific">Luteolibacter ambystomatis</name>
    <dbReference type="NCBI Taxonomy" id="2824561"/>
    <lineage>
        <taxon>Bacteria</taxon>
        <taxon>Pseudomonadati</taxon>
        <taxon>Verrucomicrobiota</taxon>
        <taxon>Verrucomicrobiia</taxon>
        <taxon>Verrucomicrobiales</taxon>
        <taxon>Verrucomicrobiaceae</taxon>
        <taxon>Luteolibacter</taxon>
    </lineage>
</organism>
<name>A0A975G8X5_9BACT</name>
<sequence>MSISCPESLAAIVAHYEKLSLKKLDQLSDIYSPSVHFRDPIREANGLPALRGVYEDSLKSMDAWSMEVIDAQGDQHSGFLLWTLLYSFRGKDHSITGASHVKFASDGRISHQQDLWDASFVVYGEVPFLGSLMRFFHRRLKISSLAPDPGVYKQAGR</sequence>
<dbReference type="AlphaFoldDB" id="A0A975G8X5"/>
<dbReference type="KEGG" id="lamb:KBB96_20070"/>